<evidence type="ECO:0000256" key="2">
    <source>
        <dbReference type="ARBA" id="ARBA00022692"/>
    </source>
</evidence>
<feature type="transmembrane region" description="Helical" evidence="6">
    <location>
        <begin position="96"/>
        <end position="115"/>
    </location>
</feature>
<feature type="transmembrane region" description="Helical" evidence="6">
    <location>
        <begin position="210"/>
        <end position="229"/>
    </location>
</feature>
<evidence type="ECO:0000313" key="8">
    <source>
        <dbReference type="EMBL" id="CAD8289064.1"/>
    </source>
</evidence>
<accession>A0A7R9VA44</accession>
<dbReference type="Pfam" id="PF03151">
    <property type="entry name" value="TPT"/>
    <property type="match status" value="1"/>
</dbReference>
<comment type="subcellular location">
    <subcellularLocation>
        <location evidence="1">Membrane</location>
        <topology evidence="1">Multi-pass membrane protein</topology>
    </subcellularLocation>
</comment>
<evidence type="ECO:0000256" key="3">
    <source>
        <dbReference type="ARBA" id="ARBA00022989"/>
    </source>
</evidence>
<keyword evidence="2 6" id="KW-0812">Transmembrane</keyword>
<dbReference type="InterPro" id="IPR050186">
    <property type="entry name" value="TPT_transporter"/>
</dbReference>
<feature type="transmembrane region" description="Helical" evidence="6">
    <location>
        <begin position="269"/>
        <end position="294"/>
    </location>
</feature>
<evidence type="ECO:0000259" key="7">
    <source>
        <dbReference type="Pfam" id="PF03151"/>
    </source>
</evidence>
<keyword evidence="4 6" id="KW-0472">Membrane</keyword>
<organism evidence="8">
    <name type="scientific">Chlamydomonas euryale</name>
    <dbReference type="NCBI Taxonomy" id="1486919"/>
    <lineage>
        <taxon>Eukaryota</taxon>
        <taxon>Viridiplantae</taxon>
        <taxon>Chlorophyta</taxon>
        <taxon>core chlorophytes</taxon>
        <taxon>Chlorophyceae</taxon>
        <taxon>CS clade</taxon>
        <taxon>Chlamydomonadales</taxon>
        <taxon>Chlamydomonadaceae</taxon>
        <taxon>Chlamydomonas</taxon>
    </lineage>
</organism>
<dbReference type="GO" id="GO:0016020">
    <property type="term" value="C:membrane"/>
    <property type="evidence" value="ECO:0007669"/>
    <property type="project" value="UniProtKB-SubCell"/>
</dbReference>
<evidence type="ECO:0000256" key="1">
    <source>
        <dbReference type="ARBA" id="ARBA00004141"/>
    </source>
</evidence>
<protein>
    <recommendedName>
        <fullName evidence="7">Sugar phosphate transporter domain-containing protein</fullName>
    </recommendedName>
</protein>
<feature type="transmembrane region" description="Helical" evidence="6">
    <location>
        <begin position="59"/>
        <end position="84"/>
    </location>
</feature>
<feature type="transmembrane region" description="Helical" evidence="6">
    <location>
        <begin position="300"/>
        <end position="318"/>
    </location>
</feature>
<feature type="region of interest" description="Disordered" evidence="5">
    <location>
        <begin position="376"/>
        <end position="403"/>
    </location>
</feature>
<feature type="transmembrane region" description="Helical" evidence="6">
    <location>
        <begin position="153"/>
        <end position="171"/>
    </location>
</feature>
<dbReference type="EMBL" id="HBEC01019363">
    <property type="protein sequence ID" value="CAD8289064.1"/>
    <property type="molecule type" value="Transcribed_RNA"/>
</dbReference>
<reference evidence="8" key="1">
    <citation type="submission" date="2021-01" db="EMBL/GenBank/DDBJ databases">
        <authorList>
            <person name="Corre E."/>
            <person name="Pelletier E."/>
            <person name="Niang G."/>
            <person name="Scheremetjew M."/>
            <person name="Finn R."/>
            <person name="Kale V."/>
            <person name="Holt S."/>
            <person name="Cochrane G."/>
            <person name="Meng A."/>
            <person name="Brown T."/>
            <person name="Cohen L."/>
        </authorList>
    </citation>
    <scope>NUCLEOTIDE SEQUENCE</scope>
    <source>
        <strain evidence="8">CCMP219</strain>
    </source>
</reference>
<name>A0A7R9VA44_9CHLO</name>
<evidence type="ECO:0000256" key="6">
    <source>
        <dbReference type="SAM" id="Phobius"/>
    </source>
</evidence>
<feature type="transmembrane region" description="Helical" evidence="6">
    <location>
        <begin position="27"/>
        <end position="47"/>
    </location>
</feature>
<proteinExistence type="predicted"/>
<feature type="compositionally biased region" description="Basic and acidic residues" evidence="5">
    <location>
        <begin position="388"/>
        <end position="403"/>
    </location>
</feature>
<keyword evidence="3 6" id="KW-1133">Transmembrane helix</keyword>
<dbReference type="InterPro" id="IPR004853">
    <property type="entry name" value="Sugar_P_trans_dom"/>
</dbReference>
<feature type="transmembrane region" description="Helical" evidence="6">
    <location>
        <begin position="177"/>
        <end position="198"/>
    </location>
</feature>
<feature type="transmembrane region" description="Helical" evidence="6">
    <location>
        <begin position="241"/>
        <end position="262"/>
    </location>
</feature>
<feature type="domain" description="Sugar phosphate transporter" evidence="7">
    <location>
        <begin position="32"/>
        <end position="319"/>
    </location>
</feature>
<dbReference type="AlphaFoldDB" id="A0A7R9VA44"/>
<evidence type="ECO:0000256" key="4">
    <source>
        <dbReference type="ARBA" id="ARBA00023136"/>
    </source>
</evidence>
<gene>
    <name evidence="8" type="ORF">CEUR00632_LOCUS9103</name>
</gene>
<dbReference type="PANTHER" id="PTHR11132">
    <property type="entry name" value="SOLUTE CARRIER FAMILY 35"/>
    <property type="match status" value="1"/>
</dbReference>
<evidence type="ECO:0000256" key="5">
    <source>
        <dbReference type="SAM" id="MobiDB-lite"/>
    </source>
</evidence>
<sequence>MIPPGVAKVAANGVGDGSVFAAVEETLAFKVLVVVVYLATNISLNILNKWTLALYGFRFPLFLTMLHSAFGFAALAPIMALPSFRPLHAASLRQQWAGLLAISGFFACSIGLNNMSLLSMPLSLNQVIRAGMPVVAAAGAIVIERVSPPARELWALGVLVAGMAGAIYEGQGQSASPMGVLLCCMGTVSAGLMMSCVGRLMTGRLDALRLTFYTAPLTVTLLLPFYAVTEHKALRDYQRSHAPSYISVLLVGCVLATLYNLVHVFAIKLLSAVTVTVIGEMKILSILVLSSLALSESAMWTPNMVIGAGTALLGFGMYSHFRLQAASMASSEEQPHRADAADAATQQSLMGADALDGDESESVALLRASGAAAVPLPGLEQGLPGEHASAKPRERQEERVIVV</sequence>